<sequence length="46" mass="5540">MRKMCDMTGKIFLLQTKTRDITMPRVLQYLFECLIRRPSSLRPYMG</sequence>
<evidence type="ECO:0000313" key="2">
    <source>
        <dbReference type="Proteomes" id="UP000216345"/>
    </source>
</evidence>
<dbReference type="EMBL" id="NNRK01000017">
    <property type="protein sequence ID" value="OYR18142.1"/>
    <property type="molecule type" value="Genomic_DNA"/>
</dbReference>
<gene>
    <name evidence="1" type="ORF">CEV32_3589</name>
</gene>
<keyword evidence="2" id="KW-1185">Reference proteome</keyword>
<protein>
    <submittedName>
        <fullName evidence="1">Uncharacterized protein</fullName>
    </submittedName>
</protein>
<comment type="caution">
    <text evidence="1">The sequence shown here is derived from an EMBL/GenBank/DDBJ whole genome shotgun (WGS) entry which is preliminary data.</text>
</comment>
<organism evidence="1 2">
    <name type="scientific">Brucella rhizosphaerae</name>
    <dbReference type="NCBI Taxonomy" id="571254"/>
    <lineage>
        <taxon>Bacteria</taxon>
        <taxon>Pseudomonadati</taxon>
        <taxon>Pseudomonadota</taxon>
        <taxon>Alphaproteobacteria</taxon>
        <taxon>Hyphomicrobiales</taxon>
        <taxon>Brucellaceae</taxon>
        <taxon>Brucella/Ochrobactrum group</taxon>
        <taxon>Brucella</taxon>
    </lineage>
</organism>
<dbReference type="AlphaFoldDB" id="A0A256FTD6"/>
<proteinExistence type="predicted"/>
<accession>A0A256FTD6</accession>
<reference evidence="1 2" key="1">
    <citation type="submission" date="2017-07" db="EMBL/GenBank/DDBJ databases">
        <title>Phylogenetic study on the rhizospheric bacterium Ochrobactrum sp. A44.</title>
        <authorList>
            <person name="Krzyzanowska D.M."/>
            <person name="Ossowicki A."/>
            <person name="Rajewska M."/>
            <person name="Maciag T."/>
            <person name="Kaczynski Z."/>
            <person name="Czerwicka M."/>
            <person name="Jafra S."/>
        </authorList>
    </citation>
    <scope>NUCLEOTIDE SEQUENCE [LARGE SCALE GENOMIC DNA]</scope>
    <source>
        <strain evidence="1 2">PR17</strain>
    </source>
</reference>
<name>A0A256FTD6_9HYPH</name>
<dbReference type="Proteomes" id="UP000216345">
    <property type="component" value="Unassembled WGS sequence"/>
</dbReference>
<evidence type="ECO:0000313" key="1">
    <source>
        <dbReference type="EMBL" id="OYR18142.1"/>
    </source>
</evidence>